<protein>
    <submittedName>
        <fullName evidence="1">Uncharacterized protein</fullName>
    </submittedName>
</protein>
<proteinExistence type="predicted"/>
<comment type="caution">
    <text evidence="1">The sequence shown here is derived from an EMBL/GenBank/DDBJ whole genome shotgun (WGS) entry which is preliminary data.</text>
</comment>
<evidence type="ECO:0000313" key="2">
    <source>
        <dbReference type="Proteomes" id="UP001230649"/>
    </source>
</evidence>
<organism evidence="1 2">
    <name type="scientific">Naganishia adeliensis</name>
    <dbReference type="NCBI Taxonomy" id="92952"/>
    <lineage>
        <taxon>Eukaryota</taxon>
        <taxon>Fungi</taxon>
        <taxon>Dikarya</taxon>
        <taxon>Basidiomycota</taxon>
        <taxon>Agaricomycotina</taxon>
        <taxon>Tremellomycetes</taxon>
        <taxon>Filobasidiales</taxon>
        <taxon>Filobasidiaceae</taxon>
        <taxon>Naganishia</taxon>
    </lineage>
</organism>
<keyword evidence="2" id="KW-1185">Reference proteome</keyword>
<dbReference type="EMBL" id="JASBWS010000011">
    <property type="protein sequence ID" value="KAJ9113780.1"/>
    <property type="molecule type" value="Genomic_DNA"/>
</dbReference>
<sequence>MITSGTLFVIGDMISQHVIEERPFGPGVWSDEAHATSVEERRQEGHVWVRTARLAFYGTVIFAPLSHNWLRLLERVKLPSKTSTVLAKVALDVSIWGAFIVGVFWTSNGILEGKSPSEIHEKVTAAYLPSWCKSILVFGPSQLVNFSTVPVPHRMLVMQCVGLGWNTFLSYANNRSNSSMAARVVERVERVEEGMEHAVERVEEGIVNGVIAVANKIPHDKPPPPPLKASSYIAPSPLESSASATTSVPPERPHTPPSLHRYEEMLADELTYQEELYPSVEDVPGCMTLFDEFLMCYALGPQIRQVYRHGTPQPCTRRFEDFKYCMSLKGETEDDRRRLWIRRRAEWWAGRRVGASSEDVWNLRKERLVGFPPVVGNEEDSEEVRRESVG</sequence>
<gene>
    <name evidence="1" type="ORF">QFC20_001807</name>
</gene>
<accession>A0ACC2WR63</accession>
<dbReference type="Proteomes" id="UP001230649">
    <property type="component" value="Unassembled WGS sequence"/>
</dbReference>
<evidence type="ECO:0000313" key="1">
    <source>
        <dbReference type="EMBL" id="KAJ9113780.1"/>
    </source>
</evidence>
<reference evidence="1" key="1">
    <citation type="submission" date="2023-04" db="EMBL/GenBank/DDBJ databases">
        <title>Draft Genome sequencing of Naganishia species isolated from polar environments using Oxford Nanopore Technology.</title>
        <authorList>
            <person name="Leo P."/>
            <person name="Venkateswaran K."/>
        </authorList>
    </citation>
    <scope>NUCLEOTIDE SEQUENCE</scope>
    <source>
        <strain evidence="1">MNA-CCFEE 5262</strain>
    </source>
</reference>
<name>A0ACC2WR63_9TREE</name>